<sequence length="236" mass="24682">MSRDMKPNHRSSSNRSSNNNKSGGGSLFTGLLVGLFIGIAIAVAFALFLNRSGNPFGKDKTTPNDMLASSPETATAAPEILHPGNGKESVAVVTTAPVASKTAASKPVAANASEDRFDFYKMLPEVNESPKAAPKEVAVASAVVKPKPSASATATAEAAKPGWIQAGAFQNENDADNMKAKLALIGVESRIQTTEVPEKGVWHRVRIGPFANPAELEKTRSLLKTNGIDSSVVKGN</sequence>
<accession>A0A7H9BNN1</accession>
<dbReference type="SUPFAM" id="SSF110997">
    <property type="entry name" value="Sporulation related repeat"/>
    <property type="match status" value="1"/>
</dbReference>
<dbReference type="InterPro" id="IPR052521">
    <property type="entry name" value="Cell_div_SPOR-domain"/>
</dbReference>
<feature type="transmembrane region" description="Helical" evidence="2">
    <location>
        <begin position="27"/>
        <end position="49"/>
    </location>
</feature>
<gene>
    <name evidence="4" type="ORF">HQ393_12185</name>
</gene>
<dbReference type="Proteomes" id="UP000509597">
    <property type="component" value="Chromosome"/>
</dbReference>
<keyword evidence="2" id="KW-0472">Membrane</keyword>
<protein>
    <submittedName>
        <fullName evidence="4">SPOR domain-containing protein</fullName>
    </submittedName>
</protein>
<organism evidence="4 5">
    <name type="scientific">Chitinibacter bivalviorum</name>
    <dbReference type="NCBI Taxonomy" id="2739434"/>
    <lineage>
        <taxon>Bacteria</taxon>
        <taxon>Pseudomonadati</taxon>
        <taxon>Pseudomonadota</taxon>
        <taxon>Betaproteobacteria</taxon>
        <taxon>Neisseriales</taxon>
        <taxon>Chitinibacteraceae</taxon>
        <taxon>Chitinibacter</taxon>
    </lineage>
</organism>
<dbReference type="GO" id="GO:0042834">
    <property type="term" value="F:peptidoglycan binding"/>
    <property type="evidence" value="ECO:0007669"/>
    <property type="project" value="InterPro"/>
</dbReference>
<dbReference type="Pfam" id="PF05036">
    <property type="entry name" value="SPOR"/>
    <property type="match status" value="1"/>
</dbReference>
<dbReference type="PANTHER" id="PTHR38687:SF1">
    <property type="entry name" value="CELL DIVISION PROTEIN DEDD"/>
    <property type="match status" value="1"/>
</dbReference>
<dbReference type="RefSeq" id="WP_179355436.1">
    <property type="nucleotide sequence ID" value="NZ_CP058627.1"/>
</dbReference>
<dbReference type="KEGG" id="chiz:HQ393_12185"/>
<reference evidence="4 5" key="1">
    <citation type="submission" date="2020-07" db="EMBL/GenBank/DDBJ databases">
        <title>Complete genome sequence of Chitinibacter sp. 2T18.</title>
        <authorList>
            <person name="Bae J.-W."/>
            <person name="Choi J.-W."/>
        </authorList>
    </citation>
    <scope>NUCLEOTIDE SEQUENCE [LARGE SCALE GENOMIC DNA]</scope>
    <source>
        <strain evidence="4 5">2T18</strain>
    </source>
</reference>
<keyword evidence="5" id="KW-1185">Reference proteome</keyword>
<evidence type="ECO:0000256" key="2">
    <source>
        <dbReference type="SAM" id="Phobius"/>
    </source>
</evidence>
<evidence type="ECO:0000313" key="5">
    <source>
        <dbReference type="Proteomes" id="UP000509597"/>
    </source>
</evidence>
<dbReference type="InterPro" id="IPR036680">
    <property type="entry name" value="SPOR-like_sf"/>
</dbReference>
<feature type="domain" description="SPOR" evidence="3">
    <location>
        <begin position="156"/>
        <end position="236"/>
    </location>
</feature>
<evidence type="ECO:0000313" key="4">
    <source>
        <dbReference type="EMBL" id="QLG88934.1"/>
    </source>
</evidence>
<dbReference type="AlphaFoldDB" id="A0A7H9BNN1"/>
<dbReference type="EMBL" id="CP058627">
    <property type="protein sequence ID" value="QLG88934.1"/>
    <property type="molecule type" value="Genomic_DNA"/>
</dbReference>
<dbReference type="Gene3D" id="3.30.70.1070">
    <property type="entry name" value="Sporulation related repeat"/>
    <property type="match status" value="1"/>
</dbReference>
<feature type="compositionally biased region" description="Low complexity" evidence="1">
    <location>
        <begin position="10"/>
        <end position="21"/>
    </location>
</feature>
<proteinExistence type="predicted"/>
<dbReference type="PANTHER" id="PTHR38687">
    <property type="entry name" value="CELL DIVISION PROTEIN DEDD-RELATED"/>
    <property type="match status" value="1"/>
</dbReference>
<dbReference type="PROSITE" id="PS51724">
    <property type="entry name" value="SPOR"/>
    <property type="match status" value="1"/>
</dbReference>
<feature type="region of interest" description="Disordered" evidence="1">
    <location>
        <begin position="1"/>
        <end position="23"/>
    </location>
</feature>
<evidence type="ECO:0000256" key="1">
    <source>
        <dbReference type="SAM" id="MobiDB-lite"/>
    </source>
</evidence>
<dbReference type="InterPro" id="IPR007730">
    <property type="entry name" value="SPOR-like_dom"/>
</dbReference>
<dbReference type="GO" id="GO:0030428">
    <property type="term" value="C:cell septum"/>
    <property type="evidence" value="ECO:0007669"/>
    <property type="project" value="TreeGrafter"/>
</dbReference>
<keyword evidence="2" id="KW-0812">Transmembrane</keyword>
<dbReference type="GO" id="GO:0032506">
    <property type="term" value="P:cytokinetic process"/>
    <property type="evidence" value="ECO:0007669"/>
    <property type="project" value="TreeGrafter"/>
</dbReference>
<name>A0A7H9BNN1_9NEIS</name>
<keyword evidence="2" id="KW-1133">Transmembrane helix</keyword>
<dbReference type="GO" id="GO:0032153">
    <property type="term" value="C:cell division site"/>
    <property type="evidence" value="ECO:0007669"/>
    <property type="project" value="TreeGrafter"/>
</dbReference>
<evidence type="ECO:0000259" key="3">
    <source>
        <dbReference type="PROSITE" id="PS51724"/>
    </source>
</evidence>